<keyword evidence="7 8" id="KW-0349">Heme</keyword>
<evidence type="ECO:0000256" key="6">
    <source>
        <dbReference type="ARBA" id="ARBA00023033"/>
    </source>
</evidence>
<feature type="binding site" description="axial binding residue" evidence="7">
    <location>
        <position position="446"/>
    </location>
    <ligand>
        <name>heme</name>
        <dbReference type="ChEBI" id="CHEBI:30413"/>
    </ligand>
    <ligandPart>
        <name>Fe</name>
        <dbReference type="ChEBI" id="CHEBI:18248"/>
    </ligandPart>
</feature>
<evidence type="ECO:0000313" key="11">
    <source>
        <dbReference type="Proteomes" id="UP000077002"/>
    </source>
</evidence>
<dbReference type="GO" id="GO:0016705">
    <property type="term" value="F:oxidoreductase activity, acting on paired donors, with incorporation or reduction of molecular oxygen"/>
    <property type="evidence" value="ECO:0007669"/>
    <property type="project" value="InterPro"/>
</dbReference>
<dbReference type="InterPro" id="IPR036396">
    <property type="entry name" value="Cyt_P450_sf"/>
</dbReference>
<comment type="caution">
    <text evidence="10">The sequence shown here is derived from an EMBL/GenBank/DDBJ whole genome shotgun (WGS) entry which is preliminary data.</text>
</comment>
<keyword evidence="5 7" id="KW-0408">Iron</keyword>
<dbReference type="Pfam" id="PF00067">
    <property type="entry name" value="p450"/>
    <property type="match status" value="1"/>
</dbReference>
<dbReference type="PROSITE" id="PS00086">
    <property type="entry name" value="CYTOCHROME_P450"/>
    <property type="match status" value="1"/>
</dbReference>
<dbReference type="InterPro" id="IPR017972">
    <property type="entry name" value="Cyt_P450_CS"/>
</dbReference>
<comment type="cofactor">
    <cofactor evidence="1 7">
        <name>heme</name>
        <dbReference type="ChEBI" id="CHEBI:30413"/>
    </cofactor>
</comment>
<dbReference type="PRINTS" id="PR00463">
    <property type="entry name" value="EP450I"/>
</dbReference>
<dbReference type="InterPro" id="IPR050364">
    <property type="entry name" value="Cytochrome_P450_fung"/>
</dbReference>
<evidence type="ECO:0000256" key="9">
    <source>
        <dbReference type="SAM" id="SignalP"/>
    </source>
</evidence>
<keyword evidence="4 8" id="KW-0560">Oxidoreductase</keyword>
<dbReference type="GeneID" id="34602242"/>
<evidence type="ECO:0000256" key="7">
    <source>
        <dbReference type="PIRSR" id="PIRSR602401-1"/>
    </source>
</evidence>
<feature type="chain" id="PRO_5008060868" description="Cytochrome P450" evidence="9">
    <location>
        <begin position="18"/>
        <end position="538"/>
    </location>
</feature>
<protein>
    <recommendedName>
        <fullName evidence="12">Cytochrome P450</fullName>
    </recommendedName>
</protein>
<keyword evidence="3 7" id="KW-0479">Metal-binding</keyword>
<dbReference type="OrthoDB" id="4152480at2759"/>
<organism evidence="10 11">
    <name type="scientific">Fonsecaea monophora</name>
    <dbReference type="NCBI Taxonomy" id="254056"/>
    <lineage>
        <taxon>Eukaryota</taxon>
        <taxon>Fungi</taxon>
        <taxon>Dikarya</taxon>
        <taxon>Ascomycota</taxon>
        <taxon>Pezizomycotina</taxon>
        <taxon>Eurotiomycetes</taxon>
        <taxon>Chaetothyriomycetidae</taxon>
        <taxon>Chaetothyriales</taxon>
        <taxon>Herpotrichiellaceae</taxon>
        <taxon>Fonsecaea</taxon>
    </lineage>
</organism>
<dbReference type="PANTHER" id="PTHR46300:SF2">
    <property type="entry name" value="CYTOCHROME P450 MONOOXYGENASE ALNH-RELATED"/>
    <property type="match status" value="1"/>
</dbReference>
<dbReference type="PANTHER" id="PTHR46300">
    <property type="entry name" value="P450, PUTATIVE (EUROFUNG)-RELATED-RELATED"/>
    <property type="match status" value="1"/>
</dbReference>
<dbReference type="AlphaFoldDB" id="A0A177F374"/>
<evidence type="ECO:0000256" key="4">
    <source>
        <dbReference type="ARBA" id="ARBA00023002"/>
    </source>
</evidence>
<keyword evidence="11" id="KW-1185">Reference proteome</keyword>
<evidence type="ECO:0000256" key="1">
    <source>
        <dbReference type="ARBA" id="ARBA00001971"/>
    </source>
</evidence>
<keyword evidence="6 8" id="KW-0503">Monooxygenase</keyword>
<evidence type="ECO:0000256" key="2">
    <source>
        <dbReference type="ARBA" id="ARBA00010617"/>
    </source>
</evidence>
<gene>
    <name evidence="10" type="ORF">AYO21_07086</name>
</gene>
<dbReference type="InterPro" id="IPR001128">
    <property type="entry name" value="Cyt_P450"/>
</dbReference>
<dbReference type="GO" id="GO:0005506">
    <property type="term" value="F:iron ion binding"/>
    <property type="evidence" value="ECO:0007669"/>
    <property type="project" value="InterPro"/>
</dbReference>
<reference evidence="10 11" key="1">
    <citation type="submission" date="2016-03" db="EMBL/GenBank/DDBJ databases">
        <title>Draft genome sequence of the Fonsecaea monophora CBS 269.37.</title>
        <authorList>
            <person name="Bombassaro A."/>
            <person name="Vinicius W.A."/>
            <person name="De Hoog S."/>
            <person name="Sun J."/>
            <person name="Souza E.M."/>
            <person name="Raittz R.T."/>
            <person name="Costa F."/>
            <person name="Leao A.C."/>
            <person name="Tadra-Sfeir M.Z."/>
            <person name="Baura V."/>
            <person name="Balsanelli E."/>
            <person name="Pedrosa F.O."/>
            <person name="Moreno L.F."/>
            <person name="Steffens M.B."/>
            <person name="Xi L."/>
            <person name="Bocca A.L."/>
            <person name="Felipe M.S."/>
            <person name="Teixeira M."/>
            <person name="Telles Filho F.Q."/>
            <person name="Azevedo C.M."/>
            <person name="Gomes R."/>
            <person name="Vicente V.A."/>
        </authorList>
    </citation>
    <scope>NUCLEOTIDE SEQUENCE [LARGE SCALE GENOMIC DNA]</scope>
    <source>
        <strain evidence="10 11">CBS 269.37</strain>
    </source>
</reference>
<dbReference type="Gene3D" id="1.10.630.10">
    <property type="entry name" value="Cytochrome P450"/>
    <property type="match status" value="1"/>
</dbReference>
<accession>A0A177F374</accession>
<dbReference type="CDD" id="cd11065">
    <property type="entry name" value="CYP64-like"/>
    <property type="match status" value="1"/>
</dbReference>
<feature type="signal peptide" evidence="9">
    <location>
        <begin position="1"/>
        <end position="17"/>
    </location>
</feature>
<evidence type="ECO:0008006" key="12">
    <source>
        <dbReference type="Google" id="ProtNLM"/>
    </source>
</evidence>
<dbReference type="EMBL" id="LVKK01000052">
    <property type="protein sequence ID" value="OAG38733.1"/>
    <property type="molecule type" value="Genomic_DNA"/>
</dbReference>
<name>A0A177F374_9EURO</name>
<evidence type="ECO:0000256" key="8">
    <source>
        <dbReference type="RuleBase" id="RU000461"/>
    </source>
</evidence>
<sequence>MAANLSLVLALVGFALALYAISRIGRRPKDYPPGPPTVPVLGNLLQVHSHSQQLLRAVVIRFDFEKWSKIYGPIYSLIIGSGKVMIILSSNREVKELLDKRAQATNDRSDRYIGHQILSNGERILLQPYGKVWQKQRKMYHKLLSISLTQSYLPQNGNVTQEAANSEGYAARYTNSTTMMMTYGRRTPQYDDAEMREYLEIPSTHSLEKTTGIIQSTAANVPDAYPIFRKLPRWLLPGVKMAVEHTKREEAFYLRLWNEVKLKLDEGTQKPCFTVQMLREQEKEGFDDRFGAYISGGSLEAGTDTTSNTILAFIQAMLLFPDVQEKAHAEIDRVLGDRLPSMSDWANLPYVRGCVKETLRWSPTTTLIVPHATFSDEIYNGYRIPRAAEIVVNAWAVNNNPNIYDDPRRFDPARFINDAQSSFEASQNPDVTKRDHFTFGAGRRICAGIHLADVTTFLAVSRLLWGFDITPAPGQTSLPDPLLRTAGLVSMPLPFPARFEPRSPAKADKIKQMWNEARQLLDSEMQWREIPETLKFHL</sequence>
<evidence type="ECO:0000256" key="5">
    <source>
        <dbReference type="ARBA" id="ARBA00023004"/>
    </source>
</evidence>
<evidence type="ECO:0000313" key="10">
    <source>
        <dbReference type="EMBL" id="OAG38733.1"/>
    </source>
</evidence>
<dbReference type="PRINTS" id="PR00385">
    <property type="entry name" value="P450"/>
</dbReference>
<dbReference type="GO" id="GO:0004497">
    <property type="term" value="F:monooxygenase activity"/>
    <property type="evidence" value="ECO:0007669"/>
    <property type="project" value="UniProtKB-KW"/>
</dbReference>
<comment type="similarity">
    <text evidence="2 8">Belongs to the cytochrome P450 family.</text>
</comment>
<proteinExistence type="inferred from homology"/>
<evidence type="ECO:0000256" key="3">
    <source>
        <dbReference type="ARBA" id="ARBA00022723"/>
    </source>
</evidence>
<dbReference type="SUPFAM" id="SSF48264">
    <property type="entry name" value="Cytochrome P450"/>
    <property type="match status" value="1"/>
</dbReference>
<dbReference type="InterPro" id="IPR002401">
    <property type="entry name" value="Cyt_P450_E_grp-I"/>
</dbReference>
<keyword evidence="9" id="KW-0732">Signal</keyword>
<dbReference type="Proteomes" id="UP000077002">
    <property type="component" value="Unassembled WGS sequence"/>
</dbReference>
<dbReference type="RefSeq" id="XP_022510685.1">
    <property type="nucleotide sequence ID" value="XM_022657043.1"/>
</dbReference>
<dbReference type="GO" id="GO:0020037">
    <property type="term" value="F:heme binding"/>
    <property type="evidence" value="ECO:0007669"/>
    <property type="project" value="InterPro"/>
</dbReference>